<organism evidence="3 4">
    <name type="scientific">Homoserinimonas hongtaonis</name>
    <dbReference type="NCBI Taxonomy" id="2079791"/>
    <lineage>
        <taxon>Bacteria</taxon>
        <taxon>Bacillati</taxon>
        <taxon>Actinomycetota</taxon>
        <taxon>Actinomycetes</taxon>
        <taxon>Micrococcales</taxon>
        <taxon>Microbacteriaceae</taxon>
        <taxon>Homoserinimonas</taxon>
    </lineage>
</organism>
<evidence type="ECO:0000313" key="3">
    <source>
        <dbReference type="EMBL" id="PWB97913.1"/>
    </source>
</evidence>
<protein>
    <recommendedName>
        <fullName evidence="2">YCII-related domain-containing protein</fullName>
    </recommendedName>
</protein>
<accession>A0A2U1T2C4</accession>
<dbReference type="InterPro" id="IPR011008">
    <property type="entry name" value="Dimeric_a/b-barrel"/>
</dbReference>
<keyword evidence="4" id="KW-1185">Reference proteome</keyword>
<dbReference type="Gene3D" id="3.30.70.1060">
    <property type="entry name" value="Dimeric alpha+beta barrel"/>
    <property type="match status" value="1"/>
</dbReference>
<gene>
    <name evidence="3" type="ORF">DF220_08775</name>
</gene>
<evidence type="ECO:0000313" key="4">
    <source>
        <dbReference type="Proteomes" id="UP000244978"/>
    </source>
</evidence>
<evidence type="ECO:0000259" key="2">
    <source>
        <dbReference type="Pfam" id="PF03795"/>
    </source>
</evidence>
<evidence type="ECO:0000256" key="1">
    <source>
        <dbReference type="ARBA" id="ARBA00007689"/>
    </source>
</evidence>
<comment type="similarity">
    <text evidence="1">Belongs to the YciI family.</text>
</comment>
<dbReference type="PANTHER" id="PTHR37828">
    <property type="entry name" value="GSR2449 PROTEIN"/>
    <property type="match status" value="1"/>
</dbReference>
<sequence length="94" mass="10096">MAHHVVLYRYTDDVTARDDARADHRSYLSTLLDSGELLVSGPTNGSDGVGAMLIVNAESADRVAELLDVDPFATRGVIAERTILEYTVVFGSVG</sequence>
<dbReference type="KEGG" id="salc:C2138_00180"/>
<dbReference type="Pfam" id="PF03795">
    <property type="entry name" value="YCII"/>
    <property type="match status" value="1"/>
</dbReference>
<comment type="caution">
    <text evidence="3">The sequence shown here is derived from an EMBL/GenBank/DDBJ whole genome shotgun (WGS) entry which is preliminary data.</text>
</comment>
<dbReference type="SUPFAM" id="SSF54909">
    <property type="entry name" value="Dimeric alpha+beta barrel"/>
    <property type="match status" value="1"/>
</dbReference>
<dbReference type="PANTHER" id="PTHR37828:SF1">
    <property type="entry name" value="YCII-RELATED DOMAIN-CONTAINING PROTEIN"/>
    <property type="match status" value="1"/>
</dbReference>
<dbReference type="InterPro" id="IPR005545">
    <property type="entry name" value="YCII"/>
</dbReference>
<dbReference type="AlphaFoldDB" id="A0A2U1T2C4"/>
<proteinExistence type="inferred from homology"/>
<dbReference type="OrthoDB" id="8968203at2"/>
<dbReference type="RefSeq" id="WP_108514562.1">
    <property type="nucleotide sequence ID" value="NZ_CP026951.1"/>
</dbReference>
<dbReference type="Proteomes" id="UP000244978">
    <property type="component" value="Unassembled WGS sequence"/>
</dbReference>
<dbReference type="EMBL" id="QEEX01000001">
    <property type="protein sequence ID" value="PWB97913.1"/>
    <property type="molecule type" value="Genomic_DNA"/>
</dbReference>
<feature type="domain" description="YCII-related" evidence="2">
    <location>
        <begin position="5"/>
        <end position="86"/>
    </location>
</feature>
<reference evidence="4" key="1">
    <citation type="submission" date="2018-04" db="EMBL/GenBank/DDBJ databases">
        <authorList>
            <person name="Liu S."/>
            <person name="Wang Z."/>
            <person name="Li J."/>
        </authorList>
    </citation>
    <scope>NUCLEOTIDE SEQUENCE [LARGE SCALE GENOMIC DNA]</scope>
    <source>
        <strain evidence="4">S1194</strain>
    </source>
</reference>
<name>A0A2U1T2C4_9MICO</name>